<dbReference type="PROSITE" id="PS51257">
    <property type="entry name" value="PROKAR_LIPOPROTEIN"/>
    <property type="match status" value="1"/>
</dbReference>
<gene>
    <name evidence="1" type="ORF">M0M44_02270</name>
</gene>
<evidence type="ECO:0000313" key="2">
    <source>
        <dbReference type="Proteomes" id="UP000829998"/>
    </source>
</evidence>
<keyword evidence="2" id="KW-1185">Reference proteome</keyword>
<evidence type="ECO:0008006" key="3">
    <source>
        <dbReference type="Google" id="ProtNLM"/>
    </source>
</evidence>
<reference evidence="1 2" key="1">
    <citation type="submission" date="2022-04" db="EMBL/GenBank/DDBJ databases">
        <authorList>
            <person name="Ra J.-S."/>
            <person name="Kim S.-B."/>
        </authorList>
    </citation>
    <scope>NUCLEOTIDE SEQUENCE [LARGE SCALE GENOMIC DNA]</scope>
    <source>
        <strain evidence="1 2">MMS21-Er5</strain>
    </source>
</reference>
<dbReference type="Proteomes" id="UP000829998">
    <property type="component" value="Chromosome"/>
</dbReference>
<protein>
    <recommendedName>
        <fullName evidence="3">Lipoprotein</fullName>
    </recommendedName>
</protein>
<dbReference type="RefSeq" id="WP_248728321.1">
    <property type="nucleotide sequence ID" value="NZ_CP096829.1"/>
</dbReference>
<evidence type="ECO:0000313" key="1">
    <source>
        <dbReference type="EMBL" id="UPZ16182.1"/>
    </source>
</evidence>
<organism evidence="1 2">
    <name type="scientific">Flavobacterium humidisoli</name>
    <dbReference type="NCBI Taxonomy" id="2937442"/>
    <lineage>
        <taxon>Bacteria</taxon>
        <taxon>Pseudomonadati</taxon>
        <taxon>Bacteroidota</taxon>
        <taxon>Flavobacteriia</taxon>
        <taxon>Flavobacteriales</taxon>
        <taxon>Flavobacteriaceae</taxon>
        <taxon>Flavobacterium</taxon>
    </lineage>
</organism>
<name>A0ABY4LSX5_9FLAO</name>
<accession>A0ABY4LSX5</accession>
<sequence length="261" mass="30840">MMKVNILIRIFVFALMCLILIGCKQLNNEPNLEEALSDLTNNFPQFRKGKSKQIEYYKLVRSVTYGENEFKLQLRSEPDSVNDPQKILVLINSRNQCCAIPFLSNTYRDYWGFKNEKTIPNVKKIKTNFNQEFIQALNTLKLNDTLGTGRKVISEMMFSLLNCTIVTENDSTEVLSGYSNENHDLENELFDPITRIRFRKNYQKLSKDWHKYECCPDYNSYYDIKNYRIYQIINDEGYYNKPLKLVIKCYRQNAVFNNISL</sequence>
<dbReference type="EMBL" id="CP096829">
    <property type="protein sequence ID" value="UPZ16182.1"/>
    <property type="molecule type" value="Genomic_DNA"/>
</dbReference>
<proteinExistence type="predicted"/>